<evidence type="ECO:0000313" key="1">
    <source>
        <dbReference type="EMBL" id="KAG9343197.1"/>
    </source>
</evidence>
<protein>
    <submittedName>
        <fullName evidence="1">Uncharacterized protein</fullName>
    </submittedName>
</protein>
<dbReference type="Proteomes" id="UP000824540">
    <property type="component" value="Unassembled WGS sequence"/>
</dbReference>
<reference evidence="1" key="1">
    <citation type="thesis" date="2021" institute="BYU ScholarsArchive" country="Provo, UT, USA">
        <title>Applications of and Algorithms for Genome Assembly and Genomic Analyses with an Emphasis on Marine Teleosts.</title>
        <authorList>
            <person name="Pickett B.D."/>
        </authorList>
    </citation>
    <scope>NUCLEOTIDE SEQUENCE</scope>
    <source>
        <strain evidence="1">HI-2016</strain>
    </source>
</reference>
<sequence length="139" mass="15490">MPFVALGLAPKLHSSPLVRSHGCDWLQSSFSCLAQTLQQPPHPPGTRRTPGAQLGVSCAHEHWNGQEKEDTCGENVRKRKRLSAPVEYTLVSMRGWVAVCVDPVLQRCMGRVESVHKKHVETVTSNNFVLRHSSRGTRK</sequence>
<proteinExistence type="predicted"/>
<dbReference type="AlphaFoldDB" id="A0A8T2P3I1"/>
<gene>
    <name evidence="1" type="ORF">JZ751_014176</name>
</gene>
<keyword evidence="2" id="KW-1185">Reference proteome</keyword>
<accession>A0A8T2P3I1</accession>
<dbReference type="EMBL" id="JAFBMS010000024">
    <property type="protein sequence ID" value="KAG9343197.1"/>
    <property type="molecule type" value="Genomic_DNA"/>
</dbReference>
<comment type="caution">
    <text evidence="1">The sequence shown here is derived from an EMBL/GenBank/DDBJ whole genome shotgun (WGS) entry which is preliminary data.</text>
</comment>
<organism evidence="1 2">
    <name type="scientific">Albula glossodonta</name>
    <name type="common">roundjaw bonefish</name>
    <dbReference type="NCBI Taxonomy" id="121402"/>
    <lineage>
        <taxon>Eukaryota</taxon>
        <taxon>Metazoa</taxon>
        <taxon>Chordata</taxon>
        <taxon>Craniata</taxon>
        <taxon>Vertebrata</taxon>
        <taxon>Euteleostomi</taxon>
        <taxon>Actinopterygii</taxon>
        <taxon>Neopterygii</taxon>
        <taxon>Teleostei</taxon>
        <taxon>Albuliformes</taxon>
        <taxon>Albulidae</taxon>
        <taxon>Albula</taxon>
    </lineage>
</organism>
<name>A0A8T2P3I1_9TELE</name>
<evidence type="ECO:0000313" key="2">
    <source>
        <dbReference type="Proteomes" id="UP000824540"/>
    </source>
</evidence>